<organism evidence="2 3">
    <name type="scientific">Aquirufa regiilacus</name>
    <dbReference type="NCBI Taxonomy" id="3024868"/>
    <lineage>
        <taxon>Bacteria</taxon>
        <taxon>Pseudomonadati</taxon>
        <taxon>Bacteroidota</taxon>
        <taxon>Cytophagia</taxon>
        <taxon>Cytophagales</taxon>
        <taxon>Flectobacillaceae</taxon>
        <taxon>Aquirufa</taxon>
    </lineage>
</organism>
<feature type="transmembrane region" description="Helical" evidence="1">
    <location>
        <begin position="42"/>
        <end position="65"/>
    </location>
</feature>
<sequence>MNAIKKILGLVWIALGVAAGIYLVYFQALPLWEKGGNDLVPAIIYTCVLAPLISIGMSVFGYYSLTGEFDNV</sequence>
<evidence type="ECO:0000313" key="3">
    <source>
        <dbReference type="Proteomes" id="UP001249959"/>
    </source>
</evidence>
<accession>A0ABU3TPQ2</accession>
<keyword evidence="3" id="KW-1185">Reference proteome</keyword>
<keyword evidence="1" id="KW-0472">Membrane</keyword>
<keyword evidence="1" id="KW-0812">Transmembrane</keyword>
<dbReference type="Pfam" id="PF20664">
    <property type="entry name" value="DUF6814"/>
    <property type="match status" value="1"/>
</dbReference>
<evidence type="ECO:0000313" key="2">
    <source>
        <dbReference type="EMBL" id="MDU0807844.1"/>
    </source>
</evidence>
<gene>
    <name evidence="2" type="ORF">PQG45_02210</name>
</gene>
<dbReference type="Proteomes" id="UP001249959">
    <property type="component" value="Unassembled WGS sequence"/>
</dbReference>
<proteinExistence type="predicted"/>
<feature type="transmembrane region" description="Helical" evidence="1">
    <location>
        <begin position="7"/>
        <end position="30"/>
    </location>
</feature>
<dbReference type="InterPro" id="IPR049211">
    <property type="entry name" value="DUF6814"/>
</dbReference>
<dbReference type="EMBL" id="JAVNWW010000001">
    <property type="protein sequence ID" value="MDU0807844.1"/>
    <property type="molecule type" value="Genomic_DNA"/>
</dbReference>
<comment type="caution">
    <text evidence="2">The sequence shown here is derived from an EMBL/GenBank/DDBJ whole genome shotgun (WGS) entry which is preliminary data.</text>
</comment>
<keyword evidence="1" id="KW-1133">Transmembrane helix</keyword>
<reference evidence="2 3" key="1">
    <citation type="submission" date="2023-09" db="EMBL/GenBank/DDBJ databases">
        <title>Aquirufa genomes.</title>
        <authorList>
            <person name="Pitt A."/>
        </authorList>
    </citation>
    <scope>NUCLEOTIDE SEQUENCE [LARGE SCALE GENOMIC DNA]</scope>
    <source>
        <strain evidence="2 3">LEOWEIH-7C</strain>
    </source>
</reference>
<evidence type="ECO:0000256" key="1">
    <source>
        <dbReference type="SAM" id="Phobius"/>
    </source>
</evidence>
<protein>
    <submittedName>
        <fullName evidence="2">Uncharacterized protein</fullName>
    </submittedName>
</protein>
<name>A0ABU3TPQ2_9BACT</name>
<dbReference type="RefSeq" id="WP_316070235.1">
    <property type="nucleotide sequence ID" value="NZ_JAVNWW010000001.1"/>
</dbReference>